<dbReference type="NCBIfam" id="TIGR01770">
    <property type="entry name" value="NDH_I_N"/>
    <property type="match status" value="1"/>
</dbReference>
<evidence type="ECO:0000256" key="6">
    <source>
        <dbReference type="RuleBase" id="RU000320"/>
    </source>
</evidence>
<feature type="transmembrane region" description="Helical" evidence="5">
    <location>
        <begin position="156"/>
        <end position="177"/>
    </location>
</feature>
<evidence type="ECO:0000256" key="2">
    <source>
        <dbReference type="ARBA" id="ARBA00022692"/>
    </source>
</evidence>
<gene>
    <name evidence="5" type="primary">nuoN</name>
    <name evidence="8" type="ORF">Megvenef_00422</name>
</gene>
<evidence type="ECO:0000256" key="3">
    <source>
        <dbReference type="ARBA" id="ARBA00022989"/>
    </source>
</evidence>
<keyword evidence="5" id="KW-0520">NAD</keyword>
<comment type="similarity">
    <text evidence="5">Belongs to the complex I subunit 2 family.</text>
</comment>
<organism evidence="8 9">
    <name type="scientific">Candidatus Megaera venefica</name>
    <dbReference type="NCBI Taxonomy" id="2055910"/>
    <lineage>
        <taxon>Bacteria</taxon>
        <taxon>Pseudomonadati</taxon>
        <taxon>Pseudomonadota</taxon>
        <taxon>Alphaproteobacteria</taxon>
        <taxon>Rickettsiales</taxon>
        <taxon>Rickettsiaceae</taxon>
        <taxon>Candidatus Megaera</taxon>
    </lineage>
</organism>
<keyword evidence="5" id="KW-1278">Translocase</keyword>
<keyword evidence="9" id="KW-1185">Reference proteome</keyword>
<comment type="catalytic activity">
    <reaction evidence="5">
        <text>a quinone + NADH + 5 H(+)(in) = a quinol + NAD(+) + 4 H(+)(out)</text>
        <dbReference type="Rhea" id="RHEA:57888"/>
        <dbReference type="ChEBI" id="CHEBI:15378"/>
        <dbReference type="ChEBI" id="CHEBI:24646"/>
        <dbReference type="ChEBI" id="CHEBI:57540"/>
        <dbReference type="ChEBI" id="CHEBI:57945"/>
        <dbReference type="ChEBI" id="CHEBI:132124"/>
    </reaction>
</comment>
<dbReference type="InterPro" id="IPR010096">
    <property type="entry name" value="NADH-Q_OxRdtase_suN/2"/>
</dbReference>
<dbReference type="RefSeq" id="WP_322776359.1">
    <property type="nucleotide sequence ID" value="NZ_JARJFB010000019.1"/>
</dbReference>
<protein>
    <recommendedName>
        <fullName evidence="5">NADH-quinone oxidoreductase subunit N</fullName>
        <ecNumber evidence="5">7.1.1.-</ecNumber>
    </recommendedName>
    <alternativeName>
        <fullName evidence="5">NADH dehydrogenase I subunit N</fullName>
    </alternativeName>
    <alternativeName>
        <fullName evidence="5">NDH-1 subunit N</fullName>
    </alternativeName>
</protein>
<keyword evidence="5" id="KW-1003">Cell membrane</keyword>
<evidence type="ECO:0000256" key="1">
    <source>
        <dbReference type="ARBA" id="ARBA00004127"/>
    </source>
</evidence>
<sequence>MINQFIIVIPEILLASLAMVMQIVAVYTKNASRQIALATTLLGLGIVYYMLYFVPEYELGFTLSFATSPAISLFKAIVLGLALMSLVVYRDIAKIANSKLKIEFITLVLLSTLGVFISISARDFMLLFCGLELQALSGYALAAFNTKSSKSSEAGLKYFILGALMSGLMLLGISFLYGFSGSIKFFEIRDALNGFNIGLIVGSVLVLSAILFKLSAAPLHIWTPDVYEGAPISAVTYFAVAQKIGMLVVLINITDGVIGDYTQVSNELIKIVAILSMIVGSLGAIRQVSLKRLMAYSTVLNVGYVLVGVCLHSPEGNYAAFVYMLIYVIGVMGFFACIVALFGLKSDEATFEDLQGIAGSRKTLAAAISIIMFSMIGLPPLAGFFGKYYIFYNAVAEGEIVLAIIGVLTSVIAAFYYLKIIKCMYFMEPTRAVIIIPTKRGLWIVTVLTLAFILFFFTFAQEYIL</sequence>
<feature type="transmembrane region" description="Helical" evidence="5">
    <location>
        <begin position="234"/>
        <end position="253"/>
    </location>
</feature>
<evidence type="ECO:0000256" key="4">
    <source>
        <dbReference type="ARBA" id="ARBA00023136"/>
    </source>
</evidence>
<feature type="transmembrane region" description="Helical" evidence="5">
    <location>
        <begin position="441"/>
        <end position="460"/>
    </location>
</feature>
<reference evidence="8 9" key="1">
    <citation type="submission" date="2023-03" db="EMBL/GenBank/DDBJ databases">
        <title>Host association and intracellularity evolved multiple times independently in the Rickettsiales.</title>
        <authorList>
            <person name="Castelli M."/>
            <person name="Nardi T."/>
            <person name="Gammuto L."/>
            <person name="Bellinzona G."/>
            <person name="Sabaneyeva E."/>
            <person name="Potekhin A."/>
            <person name="Serra V."/>
            <person name="Petroni G."/>
            <person name="Sassera D."/>
        </authorList>
    </citation>
    <scope>NUCLEOTIDE SEQUENCE [LARGE SCALE GENOMIC DNA]</scope>
    <source>
        <strain evidence="8 9">Sr 2-6</strain>
    </source>
</reference>
<dbReference type="PANTHER" id="PTHR22773">
    <property type="entry name" value="NADH DEHYDROGENASE"/>
    <property type="match status" value="1"/>
</dbReference>
<feature type="transmembrane region" description="Helical" evidence="5">
    <location>
        <begin position="268"/>
        <end position="286"/>
    </location>
</feature>
<accession>A0ABU5NBA4</accession>
<keyword evidence="3 5" id="KW-1133">Transmembrane helix</keyword>
<dbReference type="Pfam" id="PF00361">
    <property type="entry name" value="Proton_antipo_M"/>
    <property type="match status" value="1"/>
</dbReference>
<comment type="subunit">
    <text evidence="5">NDH-1 is composed of 14 different subunits. Subunits NuoA, H, J, K, L, M, N constitute the membrane sector of the complex.</text>
</comment>
<feature type="transmembrane region" description="Helical" evidence="5">
    <location>
        <begin position="6"/>
        <end position="28"/>
    </location>
</feature>
<keyword evidence="2 5" id="KW-0812">Transmembrane</keyword>
<comment type="caution">
    <text evidence="8">The sequence shown here is derived from an EMBL/GenBank/DDBJ whole genome shotgun (WGS) entry which is preliminary data.</text>
</comment>
<evidence type="ECO:0000259" key="7">
    <source>
        <dbReference type="Pfam" id="PF00361"/>
    </source>
</evidence>
<dbReference type="InterPro" id="IPR001750">
    <property type="entry name" value="ND/Mrp_TM"/>
</dbReference>
<keyword evidence="5" id="KW-0830">Ubiquinone</keyword>
<dbReference type="Proteomes" id="UP001291687">
    <property type="component" value="Unassembled WGS sequence"/>
</dbReference>
<feature type="transmembrane region" description="Helical" evidence="5">
    <location>
        <begin position="320"/>
        <end position="344"/>
    </location>
</feature>
<keyword evidence="4 5" id="KW-0472">Membrane</keyword>
<proteinExistence type="inferred from homology"/>
<feature type="transmembrane region" description="Helical" evidence="5">
    <location>
        <begin position="100"/>
        <end position="119"/>
    </location>
</feature>
<feature type="transmembrane region" description="Helical" evidence="5">
    <location>
        <begin position="364"/>
        <end position="388"/>
    </location>
</feature>
<dbReference type="EC" id="7.1.1.-" evidence="5"/>
<feature type="transmembrane region" description="Helical" evidence="5">
    <location>
        <begin position="35"/>
        <end position="54"/>
    </location>
</feature>
<feature type="transmembrane region" description="Helical" evidence="5">
    <location>
        <begin position="66"/>
        <end position="88"/>
    </location>
</feature>
<evidence type="ECO:0000313" key="8">
    <source>
        <dbReference type="EMBL" id="MEA0970457.1"/>
    </source>
</evidence>
<keyword evidence="5" id="KW-0874">Quinone</keyword>
<comment type="subcellular location">
    <subcellularLocation>
        <location evidence="5">Cell membrane</location>
        <topology evidence="5">Multi-pass membrane protein</topology>
    </subcellularLocation>
    <subcellularLocation>
        <location evidence="1">Endomembrane system</location>
        <topology evidence="1">Multi-pass membrane protein</topology>
    </subcellularLocation>
    <subcellularLocation>
        <location evidence="6">Membrane</location>
        <topology evidence="6">Multi-pass membrane protein</topology>
    </subcellularLocation>
</comment>
<dbReference type="EMBL" id="JARJFB010000019">
    <property type="protein sequence ID" value="MEA0970457.1"/>
    <property type="molecule type" value="Genomic_DNA"/>
</dbReference>
<feature type="transmembrane region" description="Helical" evidence="5">
    <location>
        <begin position="400"/>
        <end position="420"/>
    </location>
</feature>
<dbReference type="HAMAP" id="MF_00445">
    <property type="entry name" value="NDH1_NuoN_1"/>
    <property type="match status" value="1"/>
</dbReference>
<keyword evidence="5" id="KW-0813">Transport</keyword>
<evidence type="ECO:0000256" key="5">
    <source>
        <dbReference type="HAMAP-Rule" id="MF_00445"/>
    </source>
</evidence>
<comment type="function">
    <text evidence="5">NDH-1 shuttles electrons from NADH, via FMN and iron-sulfur (Fe-S) centers, to quinones in the respiratory chain. The immediate electron acceptor for the enzyme in this species is believed to be ubiquinone. Couples the redox reaction to proton translocation (for every two electrons transferred, four hydrogen ions are translocated across the cytoplasmic membrane), and thus conserves the redox energy in a proton gradient.</text>
</comment>
<feature type="domain" description="NADH:quinone oxidoreductase/Mrp antiporter transmembrane" evidence="7">
    <location>
        <begin position="121"/>
        <end position="412"/>
    </location>
</feature>
<name>A0ABU5NBA4_9RICK</name>
<evidence type="ECO:0000313" key="9">
    <source>
        <dbReference type="Proteomes" id="UP001291687"/>
    </source>
</evidence>
<feature type="transmembrane region" description="Helical" evidence="5">
    <location>
        <begin position="197"/>
        <end position="222"/>
    </location>
</feature>